<reference evidence="2 3" key="1">
    <citation type="submission" date="2024-03" db="EMBL/GenBank/DDBJ databases">
        <title>Genome-scale model development and genomic sequencing of the oleaginous clade Lipomyces.</title>
        <authorList>
            <consortium name="Lawrence Berkeley National Laboratory"/>
            <person name="Czajka J.J."/>
            <person name="Han Y."/>
            <person name="Kim J."/>
            <person name="Mondo S.J."/>
            <person name="Hofstad B.A."/>
            <person name="Robles A."/>
            <person name="Haridas S."/>
            <person name="Riley R."/>
            <person name="LaButti K."/>
            <person name="Pangilinan J."/>
            <person name="Andreopoulos W."/>
            <person name="Lipzen A."/>
            <person name="Yan J."/>
            <person name="Wang M."/>
            <person name="Ng V."/>
            <person name="Grigoriev I.V."/>
            <person name="Spatafora J.W."/>
            <person name="Magnuson J.K."/>
            <person name="Baker S.E."/>
            <person name="Pomraning K.R."/>
        </authorList>
    </citation>
    <scope>NUCLEOTIDE SEQUENCE [LARGE SCALE GENOMIC DNA]</scope>
    <source>
        <strain evidence="2 3">Phaff 52-87</strain>
    </source>
</reference>
<feature type="compositionally biased region" description="Pro residues" evidence="1">
    <location>
        <begin position="50"/>
        <end position="63"/>
    </location>
</feature>
<comment type="caution">
    <text evidence="2">The sequence shown here is derived from an EMBL/GenBank/DDBJ whole genome shotgun (WGS) entry which is preliminary data.</text>
</comment>
<protein>
    <submittedName>
        <fullName evidence="2">ATP10 protein-domain-containing protein</fullName>
    </submittedName>
</protein>
<dbReference type="Pfam" id="PF05176">
    <property type="entry name" value="ATP-synt_10"/>
    <property type="match status" value="1"/>
</dbReference>
<dbReference type="PANTHER" id="PTHR28106:SF1">
    <property type="entry name" value="MITOCHONDRIAL ATPASE COMPLEX SUBUNIT ATP10"/>
    <property type="match status" value="1"/>
</dbReference>
<gene>
    <name evidence="2" type="ORF">BZA70DRAFT_287878</name>
</gene>
<name>A0ABR1FFY8_9ASCO</name>
<dbReference type="GeneID" id="90039505"/>
<accession>A0ABR1FFY8</accession>
<dbReference type="InterPro" id="IPR007849">
    <property type="entry name" value="ATP10"/>
</dbReference>
<feature type="compositionally biased region" description="Low complexity" evidence="1">
    <location>
        <begin position="30"/>
        <end position="49"/>
    </location>
</feature>
<evidence type="ECO:0000313" key="2">
    <source>
        <dbReference type="EMBL" id="KAK7208578.1"/>
    </source>
</evidence>
<proteinExistence type="predicted"/>
<dbReference type="PANTHER" id="PTHR28106">
    <property type="entry name" value="MITOCHONDRIAL ATPASE COMPLEX SUBUNIT ATP10"/>
    <property type="match status" value="1"/>
</dbReference>
<dbReference type="EMBL" id="JBBJBU010000001">
    <property type="protein sequence ID" value="KAK7208578.1"/>
    <property type="molecule type" value="Genomic_DNA"/>
</dbReference>
<feature type="compositionally biased region" description="Polar residues" evidence="1">
    <location>
        <begin position="10"/>
        <end position="19"/>
    </location>
</feature>
<dbReference type="Proteomes" id="UP001498771">
    <property type="component" value="Unassembled WGS sequence"/>
</dbReference>
<dbReference type="RefSeq" id="XP_064771611.1">
    <property type="nucleotide sequence ID" value="XM_064913993.1"/>
</dbReference>
<evidence type="ECO:0000256" key="1">
    <source>
        <dbReference type="SAM" id="MobiDB-lite"/>
    </source>
</evidence>
<organism evidence="2 3">
    <name type="scientific">Myxozyma melibiosi</name>
    <dbReference type="NCBI Taxonomy" id="54550"/>
    <lineage>
        <taxon>Eukaryota</taxon>
        <taxon>Fungi</taxon>
        <taxon>Dikarya</taxon>
        <taxon>Ascomycota</taxon>
        <taxon>Saccharomycotina</taxon>
        <taxon>Lipomycetes</taxon>
        <taxon>Lipomycetales</taxon>
        <taxon>Lipomycetaceae</taxon>
        <taxon>Myxozyma</taxon>
    </lineage>
</organism>
<evidence type="ECO:0000313" key="3">
    <source>
        <dbReference type="Proteomes" id="UP001498771"/>
    </source>
</evidence>
<feature type="region of interest" description="Disordered" evidence="1">
    <location>
        <begin position="1"/>
        <end position="69"/>
    </location>
</feature>
<sequence>MMTKVGMSISARSFSSTQLLRAANKPVPQSPSESKPAPAPAAATKSNPASPSPSPKTTLPPPRQQRAGSAFGEFLAASKKNIDAANEKAKYLKEHGAQYLVRPIGMNSPPRPADNSVKDKRTFAQKRADFVSYEKNIERRKELIGQMAESYFIDMHDYRKTQGKEWKAPQMFFRADKALYMPNFHGTTLASSAEKDTTSALKGKVSVVKLYSQLSGEHHVDSYFGSSAEAIADVSEESGYQTVDITVPDRKVNKWISKFFAFRTRRKLPKSRHDLFFYAQPLPDQLSHAIGQVNKYTGYVYIVDGDCKIRWAACAKAMEEEKESFRKCLKGVVAEHKVRLRKSSSSSPKA</sequence>
<keyword evidence="3" id="KW-1185">Reference proteome</keyword>